<dbReference type="InterPro" id="IPR045514">
    <property type="entry name" value="DUF6478"/>
</dbReference>
<evidence type="ECO:0000313" key="2">
    <source>
        <dbReference type="Proteomes" id="UP000184074"/>
    </source>
</evidence>
<dbReference type="RefSeq" id="WP_072900712.1">
    <property type="nucleotide sequence ID" value="NZ_FQXB01000002.1"/>
</dbReference>
<dbReference type="STRING" id="1508389.SAMN05444003_1933"/>
<gene>
    <name evidence="1" type="ORF">SAMN05444003_1933</name>
</gene>
<evidence type="ECO:0000313" key="1">
    <source>
        <dbReference type="EMBL" id="SHH06902.1"/>
    </source>
</evidence>
<protein>
    <submittedName>
        <fullName evidence="1">Uncharacterized protein</fullName>
    </submittedName>
</protein>
<dbReference type="AlphaFoldDB" id="A0A1M5PZ05"/>
<sequence>MAKGSDSFFDKLAQGRVSNRWATAAASAEETELSRLRKQREEAKSLQKHLTTLLHVADGRLALPRIGSNSFPRPSGSLWAWRPQIWRGPLSKQGVASVQSKTKLGDEVRVFHDCTASEITLRQIRNTREGDLAPFGLKFDVFNFNGSFLSLVLDFPSDATEGLTRRHILRVSSFIEAESSLEVFLRLNIKNGPNTEQLVQELTVNKEDAMVEFDLAYADLNEKRLGDVWMDLIFENPKMNQIVVRDITFCRYPRAEL</sequence>
<dbReference type="Pfam" id="PF20086">
    <property type="entry name" value="DUF6478"/>
    <property type="match status" value="1"/>
</dbReference>
<accession>A0A1M5PZ05</accession>
<keyword evidence="2" id="KW-1185">Reference proteome</keyword>
<name>A0A1M5PZ05_9RHOB</name>
<dbReference type="Proteomes" id="UP000184074">
    <property type="component" value="Unassembled WGS sequence"/>
</dbReference>
<reference evidence="1 2" key="1">
    <citation type="submission" date="2016-11" db="EMBL/GenBank/DDBJ databases">
        <authorList>
            <person name="Jaros S."/>
            <person name="Januszkiewicz K."/>
            <person name="Wedrychowicz H."/>
        </authorList>
    </citation>
    <scope>NUCLEOTIDE SEQUENCE [LARGE SCALE GENOMIC DNA]</scope>
    <source>
        <strain evidence="1 2">DSM 28715</strain>
    </source>
</reference>
<dbReference type="OrthoDB" id="7827015at2"/>
<proteinExistence type="predicted"/>
<organism evidence="1 2">
    <name type="scientific">Cognatiyoonia sediminum</name>
    <dbReference type="NCBI Taxonomy" id="1508389"/>
    <lineage>
        <taxon>Bacteria</taxon>
        <taxon>Pseudomonadati</taxon>
        <taxon>Pseudomonadota</taxon>
        <taxon>Alphaproteobacteria</taxon>
        <taxon>Rhodobacterales</taxon>
        <taxon>Paracoccaceae</taxon>
        <taxon>Cognatiyoonia</taxon>
    </lineage>
</organism>
<dbReference type="EMBL" id="FQXB01000002">
    <property type="protein sequence ID" value="SHH06902.1"/>
    <property type="molecule type" value="Genomic_DNA"/>
</dbReference>